<feature type="region of interest" description="Disordered" evidence="10">
    <location>
        <begin position="1"/>
        <end position="25"/>
    </location>
</feature>
<protein>
    <submittedName>
        <fullName evidence="12">BORE2 protein</fullName>
    </submittedName>
</protein>
<keyword evidence="7" id="KW-0539">Nucleus</keyword>
<sequence>MAPRKAARRRSSDSGVEPGRAALSQEDKDRRIALFLSDFDQQARESVREMRRELEAVLRTAERALAVELLRVPAAARAARRKDLLGTRGLCSFEISIFLVFLVKVTTIVEYEDAKHISTKKISKKVSLF</sequence>
<dbReference type="Gene3D" id="6.10.250.1900">
    <property type="match status" value="1"/>
</dbReference>
<dbReference type="GO" id="GO:0005634">
    <property type="term" value="C:nucleus"/>
    <property type="evidence" value="ECO:0007669"/>
    <property type="project" value="UniProtKB-SubCell"/>
</dbReference>
<keyword evidence="5" id="KW-0132">Cell division</keyword>
<dbReference type="GO" id="GO:0051301">
    <property type="term" value="P:cell division"/>
    <property type="evidence" value="ECO:0007669"/>
    <property type="project" value="UniProtKB-KW"/>
</dbReference>
<evidence type="ECO:0000256" key="7">
    <source>
        <dbReference type="ARBA" id="ARBA00023242"/>
    </source>
</evidence>
<feature type="non-terminal residue" evidence="12">
    <location>
        <position position="129"/>
    </location>
</feature>
<dbReference type="InterPro" id="IPR018867">
    <property type="entry name" value="Cell_div_borealin"/>
</dbReference>
<dbReference type="GO" id="GO:0000070">
    <property type="term" value="P:mitotic sister chromatid segregation"/>
    <property type="evidence" value="ECO:0007669"/>
    <property type="project" value="TreeGrafter"/>
</dbReference>
<comment type="subcellular location">
    <subcellularLocation>
        <location evidence="2">Chromosome</location>
        <location evidence="2">Centromere</location>
    </subcellularLocation>
    <subcellularLocation>
        <location evidence="1">Nucleus</location>
    </subcellularLocation>
</comment>
<evidence type="ECO:0000259" key="11">
    <source>
        <dbReference type="Pfam" id="PF10444"/>
    </source>
</evidence>
<keyword evidence="8" id="KW-0131">Cell cycle</keyword>
<keyword evidence="9" id="KW-0137">Centromere</keyword>
<dbReference type="OrthoDB" id="6360905at2759"/>
<accession>A0A7K4ZZT0</accession>
<comment type="caution">
    <text evidence="12">The sequence shown here is derived from an EMBL/GenBank/DDBJ whole genome shotgun (WGS) entry which is preliminary data.</text>
</comment>
<dbReference type="PANTHER" id="PTHR16040">
    <property type="entry name" value="AUSTRALIN, ISOFORM A-RELATED"/>
    <property type="match status" value="1"/>
</dbReference>
<feature type="non-terminal residue" evidence="12">
    <location>
        <position position="1"/>
    </location>
</feature>
<gene>
    <name evidence="12" type="primary">Cdca9_1</name>
    <name evidence="12" type="ORF">CENUNI_R15365</name>
</gene>
<keyword evidence="4" id="KW-0158">Chromosome</keyword>
<evidence type="ECO:0000256" key="5">
    <source>
        <dbReference type="ARBA" id="ARBA00022618"/>
    </source>
</evidence>
<feature type="domain" description="Borealin N-terminal" evidence="11">
    <location>
        <begin position="32"/>
        <end position="85"/>
    </location>
</feature>
<comment type="similarity">
    <text evidence="3">Belongs to the borealin family.</text>
</comment>
<reference evidence="12 13" key="1">
    <citation type="submission" date="2019-09" db="EMBL/GenBank/DDBJ databases">
        <title>Bird 10,000 Genomes (B10K) Project - Family phase.</title>
        <authorList>
            <person name="Zhang G."/>
        </authorList>
    </citation>
    <scope>NUCLEOTIDE SEQUENCE [LARGE SCALE GENOMIC DNA]</scope>
    <source>
        <strain evidence="12">B10K-DU-017-25</strain>
        <tissue evidence="12">Mixed tissue sample</tissue>
    </source>
</reference>
<dbReference type="GO" id="GO:0032133">
    <property type="term" value="C:chromosome passenger complex"/>
    <property type="evidence" value="ECO:0007669"/>
    <property type="project" value="TreeGrafter"/>
</dbReference>
<dbReference type="EMBL" id="VYZI01000396">
    <property type="protein sequence ID" value="NWR76921.1"/>
    <property type="molecule type" value="Genomic_DNA"/>
</dbReference>
<evidence type="ECO:0000256" key="8">
    <source>
        <dbReference type="ARBA" id="ARBA00023306"/>
    </source>
</evidence>
<organism evidence="12 13">
    <name type="scientific">Centropus unirufus</name>
    <dbReference type="NCBI Taxonomy" id="1118519"/>
    <lineage>
        <taxon>Eukaryota</taxon>
        <taxon>Metazoa</taxon>
        <taxon>Chordata</taxon>
        <taxon>Craniata</taxon>
        <taxon>Vertebrata</taxon>
        <taxon>Euteleostomi</taxon>
        <taxon>Archelosauria</taxon>
        <taxon>Archosauria</taxon>
        <taxon>Dinosauria</taxon>
        <taxon>Saurischia</taxon>
        <taxon>Theropoda</taxon>
        <taxon>Coelurosauria</taxon>
        <taxon>Aves</taxon>
        <taxon>Neognathae</taxon>
        <taxon>Neoaves</taxon>
        <taxon>Otidimorphae</taxon>
        <taxon>Cuculiformes</taxon>
        <taxon>Centropidae</taxon>
        <taxon>Centropus</taxon>
    </lineage>
</organism>
<evidence type="ECO:0000256" key="6">
    <source>
        <dbReference type="ARBA" id="ARBA00022776"/>
    </source>
</evidence>
<dbReference type="Pfam" id="PF10444">
    <property type="entry name" value="Nbl1_Borealin_N"/>
    <property type="match status" value="1"/>
</dbReference>
<evidence type="ECO:0000313" key="12">
    <source>
        <dbReference type="EMBL" id="NWR76921.1"/>
    </source>
</evidence>
<keyword evidence="6" id="KW-0498">Mitosis</keyword>
<dbReference type="GO" id="GO:0051233">
    <property type="term" value="C:spindle midzone"/>
    <property type="evidence" value="ECO:0007669"/>
    <property type="project" value="TreeGrafter"/>
</dbReference>
<proteinExistence type="inferred from homology"/>
<name>A0A7K4ZZT0_9AVES</name>
<evidence type="ECO:0000256" key="1">
    <source>
        <dbReference type="ARBA" id="ARBA00004123"/>
    </source>
</evidence>
<dbReference type="AlphaFoldDB" id="A0A7K4ZZT0"/>
<dbReference type="Proteomes" id="UP000517892">
    <property type="component" value="Unassembled WGS sequence"/>
</dbReference>
<evidence type="ECO:0000256" key="2">
    <source>
        <dbReference type="ARBA" id="ARBA00004584"/>
    </source>
</evidence>
<dbReference type="PANTHER" id="PTHR16040:SF5">
    <property type="entry name" value="BOREALIN-2-RELATED"/>
    <property type="match status" value="1"/>
</dbReference>
<dbReference type="GO" id="GO:0000775">
    <property type="term" value="C:chromosome, centromeric region"/>
    <property type="evidence" value="ECO:0007669"/>
    <property type="project" value="UniProtKB-SubCell"/>
</dbReference>
<dbReference type="InterPro" id="IPR018851">
    <property type="entry name" value="Borealin_N"/>
</dbReference>
<evidence type="ECO:0000256" key="9">
    <source>
        <dbReference type="ARBA" id="ARBA00023328"/>
    </source>
</evidence>
<evidence type="ECO:0000256" key="10">
    <source>
        <dbReference type="SAM" id="MobiDB-lite"/>
    </source>
</evidence>
<evidence type="ECO:0000313" key="13">
    <source>
        <dbReference type="Proteomes" id="UP000517892"/>
    </source>
</evidence>
<keyword evidence="13" id="KW-1185">Reference proteome</keyword>
<evidence type="ECO:0000256" key="3">
    <source>
        <dbReference type="ARBA" id="ARBA00009914"/>
    </source>
</evidence>
<evidence type="ECO:0000256" key="4">
    <source>
        <dbReference type="ARBA" id="ARBA00022454"/>
    </source>
</evidence>